<evidence type="ECO:0000313" key="1">
    <source>
        <dbReference type="EMBL" id="QIW96507.1"/>
    </source>
</evidence>
<dbReference type="OrthoDB" id="4502478at2759"/>
<evidence type="ECO:0000313" key="2">
    <source>
        <dbReference type="Proteomes" id="UP000503462"/>
    </source>
</evidence>
<accession>A0A6H0XPF0</accession>
<name>A0A6H0XPF0_9PEZI</name>
<dbReference type="EMBL" id="CP051139">
    <property type="protein sequence ID" value="QIW96507.1"/>
    <property type="molecule type" value="Genomic_DNA"/>
</dbReference>
<reference evidence="1 2" key="1">
    <citation type="journal article" date="2016" name="Sci. Rep.">
        <title>Peltaster fructicola genome reveals evolution from an invasive phytopathogen to an ectophytic parasite.</title>
        <authorList>
            <person name="Xu C."/>
            <person name="Chen H."/>
            <person name="Gleason M.L."/>
            <person name="Xu J.R."/>
            <person name="Liu H."/>
            <person name="Zhang R."/>
            <person name="Sun G."/>
        </authorList>
    </citation>
    <scope>NUCLEOTIDE SEQUENCE [LARGE SCALE GENOMIC DNA]</scope>
    <source>
        <strain evidence="1 2">LNHT1506</strain>
    </source>
</reference>
<protein>
    <submittedName>
        <fullName evidence="1">Uncharacterized protein</fullName>
    </submittedName>
</protein>
<keyword evidence="2" id="KW-1185">Reference proteome</keyword>
<dbReference type="Proteomes" id="UP000503462">
    <property type="component" value="Chromosome 1"/>
</dbReference>
<sequence length="186" mass="21276">MAKAKASADPLAQSRPKLDFMRKLGLDVSSMSHQQAEAEKSRRSVNFDRDALLPHLKQNPYIQPPFTRSQISAAAHQRQVLDLYQNASPTTLLYYDRAHDSSTGRNWAIEWLLWHIFKSRNPRRRAGFKHAVYEALVKHMSQVDRQSSMPLDGLFGTTSLQAASQGRHAEPKDLARQLRFDPIRDL</sequence>
<proteinExistence type="predicted"/>
<dbReference type="AlphaFoldDB" id="A0A6H0XPF0"/>
<gene>
    <name evidence="1" type="ORF">AMS68_002025</name>
</gene>
<organism evidence="1 2">
    <name type="scientific">Peltaster fructicola</name>
    <dbReference type="NCBI Taxonomy" id="286661"/>
    <lineage>
        <taxon>Eukaryota</taxon>
        <taxon>Fungi</taxon>
        <taxon>Dikarya</taxon>
        <taxon>Ascomycota</taxon>
        <taxon>Pezizomycotina</taxon>
        <taxon>Dothideomycetes</taxon>
        <taxon>Dothideomycetes incertae sedis</taxon>
        <taxon>Peltaster</taxon>
    </lineage>
</organism>